<evidence type="ECO:0000313" key="2">
    <source>
        <dbReference type="Proteomes" id="UP000198704"/>
    </source>
</evidence>
<name>A0A1G9TJV5_9HYPH</name>
<reference evidence="2" key="1">
    <citation type="submission" date="2016-10" db="EMBL/GenBank/DDBJ databases">
        <authorList>
            <person name="Varghese N."/>
            <person name="Submissions S."/>
        </authorList>
    </citation>
    <scope>NUCLEOTIDE SEQUENCE [LARGE SCALE GENOMIC DNA]</scope>
    <source>
        <strain evidence="2">BL47</strain>
    </source>
</reference>
<dbReference type="OrthoDB" id="7058344at2"/>
<dbReference type="RefSeq" id="WP_091713433.1">
    <property type="nucleotide sequence ID" value="NZ_FNHS01000002.1"/>
</dbReference>
<dbReference type="AlphaFoldDB" id="A0A1G9TJV5"/>
<evidence type="ECO:0000313" key="1">
    <source>
        <dbReference type="EMBL" id="SDM48069.1"/>
    </source>
</evidence>
<dbReference type="STRING" id="582672.SAMN05216360_102215"/>
<gene>
    <name evidence="1" type="ORF">SAMN05216360_102215</name>
</gene>
<keyword evidence="2" id="KW-1185">Reference proteome</keyword>
<protein>
    <submittedName>
        <fullName evidence="1">Uncharacterized protein</fullName>
    </submittedName>
</protein>
<dbReference type="Pfam" id="PF20012">
    <property type="entry name" value="GAP1-N1"/>
    <property type="match status" value="1"/>
</dbReference>
<proteinExistence type="predicted"/>
<accession>A0A1G9TJV5</accession>
<organism evidence="1 2">
    <name type="scientific">Methylobacterium phyllostachyos</name>
    <dbReference type="NCBI Taxonomy" id="582672"/>
    <lineage>
        <taxon>Bacteria</taxon>
        <taxon>Pseudomonadati</taxon>
        <taxon>Pseudomonadota</taxon>
        <taxon>Alphaproteobacteria</taxon>
        <taxon>Hyphomicrobiales</taxon>
        <taxon>Methylobacteriaceae</taxon>
        <taxon>Methylobacterium</taxon>
    </lineage>
</organism>
<dbReference type="Proteomes" id="UP000198704">
    <property type="component" value="Unassembled WGS sequence"/>
</dbReference>
<sequence length="682" mass="75255">MRDGAEIHQAIHGYAEGHTLLASSIRLDKRDARTMLVLSDLAGSGGIIGEEGYITGYPLPVSGYYVLAKTWLAPEMRRPGCVWTHSLIIKADRLDAIARHAFPDELFARPEAGFYEPYKVPLSRRLHGKAVTPIRPAQEALVRSILSALYAHPTKGVFFTDADQSATAIVTGVWSQQWTALKARFRFCTSVAADRSADGLQFDLQVTRKGLRNPASVLKSSLDVRKLRITQAPWLDPAVDDLIGSSSELSTFFDECGPVLVEGREAFVPLATLFCFLRGAPSVPQDEAMETLEHPAVGSLPDRIRLGVIRRAVLAADDASSRAVAAFLDRLDLFDSAERKEAARRLGHRLVRTERGRLLAMAEGTPGEMDFASQVIDLASTRNLVEAAIDDASFARTLLDRRRDLLADSRFVSNYPDVGALLSLAGQLDDAGKEVVIGALLRSGRSDVDVRRLRRVDGRAFWKVLKDLARGGELPDRLYASNLVRQLCDDIGLITSDLSAGLVTSAPALEAICHATWPDQIFNDYGADPWLAALEGLPKDETFGDKTFVMAFSFCRALGWRTRQPIELAALALPGIYEVAKRGALPPAARSMLDNKLPGSYVHRWDMCKRLRRAVSDLFIDKRGSPSVYLHLLEDDGDFVALVEETADRYGGRTFLKDVRRHLKCVDRPEKLKLKIVELALD</sequence>
<dbReference type="EMBL" id="FNHS01000002">
    <property type="protein sequence ID" value="SDM48069.1"/>
    <property type="molecule type" value="Genomic_DNA"/>
</dbReference>